<evidence type="ECO:0000259" key="7">
    <source>
        <dbReference type="SMART" id="SM00244"/>
    </source>
</evidence>
<keyword evidence="9" id="KW-1185">Reference proteome</keyword>
<dbReference type="InterPro" id="IPR036013">
    <property type="entry name" value="Band_7/SPFH_dom_sf"/>
</dbReference>
<keyword evidence="4" id="KW-1003">Cell membrane</keyword>
<dbReference type="InterPro" id="IPR001107">
    <property type="entry name" value="Band_7"/>
</dbReference>
<dbReference type="InterPro" id="IPR027705">
    <property type="entry name" value="Flotillin_fam"/>
</dbReference>
<feature type="coiled-coil region" evidence="6">
    <location>
        <begin position="225"/>
        <end position="294"/>
    </location>
</feature>
<gene>
    <name evidence="8" type="ORF">GCM10011517_08400</name>
</gene>
<evidence type="ECO:0000256" key="2">
    <source>
        <dbReference type="ARBA" id="ARBA00004236"/>
    </source>
</evidence>
<protein>
    <submittedName>
        <fullName evidence="8">Flotillin</fullName>
    </submittedName>
</protein>
<reference evidence="8" key="1">
    <citation type="journal article" date="2014" name="Int. J. Syst. Evol. Microbiol.">
        <title>Complete genome sequence of Corynebacterium casei LMG S-19264T (=DSM 44701T), isolated from a smear-ripened cheese.</title>
        <authorList>
            <consortium name="US DOE Joint Genome Institute (JGI-PGF)"/>
            <person name="Walter F."/>
            <person name="Albersmeier A."/>
            <person name="Kalinowski J."/>
            <person name="Ruckert C."/>
        </authorList>
    </citation>
    <scope>NUCLEOTIDE SEQUENCE</scope>
    <source>
        <strain evidence="8">CGMCC 1.16012</strain>
    </source>
</reference>
<dbReference type="InterPro" id="IPR031905">
    <property type="entry name" value="Flotillin_C"/>
</dbReference>
<dbReference type="CDD" id="cd03399">
    <property type="entry name" value="SPFH_flotillin"/>
    <property type="match status" value="1"/>
</dbReference>
<comment type="similarity">
    <text evidence="3">Belongs to the band 7/mec-2 family. Flotillin subfamily.</text>
</comment>
<feature type="domain" description="Band 7" evidence="7">
    <location>
        <begin position="22"/>
        <end position="191"/>
    </location>
</feature>
<evidence type="ECO:0000256" key="6">
    <source>
        <dbReference type="SAM" id="Coils"/>
    </source>
</evidence>
<dbReference type="PANTHER" id="PTHR13806:SF31">
    <property type="entry name" value="FLOTILLIN-LIKE PROTEIN 1-RELATED"/>
    <property type="match status" value="1"/>
</dbReference>
<accession>A0A917ADK2</accession>
<organism evidence="8 9">
    <name type="scientific">Actibacterium pelagium</name>
    <dbReference type="NCBI Taxonomy" id="2029103"/>
    <lineage>
        <taxon>Bacteria</taxon>
        <taxon>Pseudomonadati</taxon>
        <taxon>Pseudomonadota</taxon>
        <taxon>Alphaproteobacteria</taxon>
        <taxon>Rhodobacterales</taxon>
        <taxon>Roseobacteraceae</taxon>
        <taxon>Actibacterium</taxon>
    </lineage>
</organism>
<evidence type="ECO:0000256" key="3">
    <source>
        <dbReference type="ARBA" id="ARBA00007161"/>
    </source>
</evidence>
<dbReference type="Pfam" id="PF15975">
    <property type="entry name" value="Flot"/>
    <property type="match status" value="1"/>
</dbReference>
<dbReference type="Pfam" id="PF01145">
    <property type="entry name" value="Band_7"/>
    <property type="match status" value="1"/>
</dbReference>
<reference evidence="8" key="2">
    <citation type="submission" date="2020-09" db="EMBL/GenBank/DDBJ databases">
        <authorList>
            <person name="Sun Q."/>
            <person name="Zhou Y."/>
        </authorList>
    </citation>
    <scope>NUCLEOTIDE SEQUENCE</scope>
    <source>
        <strain evidence="8">CGMCC 1.16012</strain>
    </source>
</reference>
<dbReference type="PANTHER" id="PTHR13806">
    <property type="entry name" value="FLOTILLIN-RELATED"/>
    <property type="match status" value="1"/>
</dbReference>
<evidence type="ECO:0000256" key="1">
    <source>
        <dbReference type="ARBA" id="ARBA00004167"/>
    </source>
</evidence>
<keyword evidence="5" id="KW-0472">Membrane</keyword>
<keyword evidence="6" id="KW-0175">Coiled coil</keyword>
<dbReference type="Gene3D" id="3.30.479.30">
    <property type="entry name" value="Band 7 domain"/>
    <property type="match status" value="1"/>
</dbReference>
<dbReference type="SUPFAM" id="SSF117892">
    <property type="entry name" value="Band 7/SPFH domain"/>
    <property type="match status" value="1"/>
</dbReference>
<evidence type="ECO:0000256" key="5">
    <source>
        <dbReference type="ARBA" id="ARBA00023136"/>
    </source>
</evidence>
<dbReference type="GO" id="GO:0005886">
    <property type="term" value="C:plasma membrane"/>
    <property type="evidence" value="ECO:0007669"/>
    <property type="project" value="UniProtKB-SubCell"/>
</dbReference>
<sequence length="513" mass="55625">MSVLAWVILLLVIIAAFVAVVAWFYERATNEVSLVRTGVGGRKVIKDGGTLAVPYFHEISRVNMQTLRLDVARKGDSSLITKDRMRVDVGAEFYVSVAPEEDAIARAAQTLGKRTFQSDQLRSLVDGMMIDALRSVAARMTMDELHENRAAFVAEVRESLKDVLSRYGLELDSVSLTALDQTPFASLDENNAFNAVGMRKLAEVIANSKKERAEIDADAEVSVRKAAMEAARRRLEIDLEERRAEIAQQQEIETLSAAQLAEIARRKAESEQSAASARIEMERQIQAAEIAREQALTIAEQDRQIAIAAKSQEESKAGAAADTARANAVKAAEAVETAKATAEAERRQTLSLIAAQAEAEAVARRAEIKAKSEKATAKDKAEAMQVENEAIKAVELAKAETIRARLEAENARSSELVAMELEKARLEAMPKIVSEMVKPAEKINGISINHLSGGFGSQSGGGSHGGDKPVVNQALDSIMDMAVQLPALQKIGETIGLNLEDGLPDTRKPKKKS</sequence>
<comment type="subcellular location">
    <subcellularLocation>
        <location evidence="2">Cell membrane</location>
    </subcellularLocation>
    <subcellularLocation>
        <location evidence="1">Membrane</location>
        <topology evidence="1">Single-pass membrane protein</topology>
    </subcellularLocation>
</comment>
<name>A0A917ADK2_9RHOB</name>
<comment type="caution">
    <text evidence="8">The sequence shown here is derived from an EMBL/GenBank/DDBJ whole genome shotgun (WGS) entry which is preliminary data.</text>
</comment>
<evidence type="ECO:0000313" key="9">
    <source>
        <dbReference type="Proteomes" id="UP000606730"/>
    </source>
</evidence>
<dbReference type="SMART" id="SM00244">
    <property type="entry name" value="PHB"/>
    <property type="match status" value="1"/>
</dbReference>
<dbReference type="Proteomes" id="UP000606730">
    <property type="component" value="Unassembled WGS sequence"/>
</dbReference>
<evidence type="ECO:0000256" key="4">
    <source>
        <dbReference type="ARBA" id="ARBA00022475"/>
    </source>
</evidence>
<proteinExistence type="inferred from homology"/>
<dbReference type="AlphaFoldDB" id="A0A917ADK2"/>
<dbReference type="OrthoDB" id="9815577at2"/>
<dbReference type="EMBL" id="BMKN01000001">
    <property type="protein sequence ID" value="GGE43079.1"/>
    <property type="molecule type" value="Genomic_DNA"/>
</dbReference>
<evidence type="ECO:0000313" key="8">
    <source>
        <dbReference type="EMBL" id="GGE43079.1"/>
    </source>
</evidence>
<dbReference type="RefSeq" id="WP_095596286.1">
    <property type="nucleotide sequence ID" value="NZ_BMKN01000001.1"/>
</dbReference>